<evidence type="ECO:0000313" key="1">
    <source>
        <dbReference type="EMBL" id="KAJ8669002.1"/>
    </source>
</evidence>
<comment type="caution">
    <text evidence="1">The sequence shown here is derived from an EMBL/GenBank/DDBJ whole genome shotgun (WGS) entry which is preliminary data.</text>
</comment>
<dbReference type="Proteomes" id="UP001239111">
    <property type="component" value="Chromosome 3"/>
</dbReference>
<accession>A0ACC2NCZ0</accession>
<protein>
    <submittedName>
        <fullName evidence="1">Uncharacterized protein</fullName>
    </submittedName>
</protein>
<evidence type="ECO:0000313" key="2">
    <source>
        <dbReference type="Proteomes" id="UP001239111"/>
    </source>
</evidence>
<reference evidence="1" key="1">
    <citation type="submission" date="2023-04" db="EMBL/GenBank/DDBJ databases">
        <title>A chromosome-level genome assembly of the parasitoid wasp Eretmocerus hayati.</title>
        <authorList>
            <person name="Zhong Y."/>
            <person name="Liu S."/>
            <person name="Liu Y."/>
        </authorList>
    </citation>
    <scope>NUCLEOTIDE SEQUENCE</scope>
    <source>
        <strain evidence="1">ZJU_SS_LIU_2023</strain>
    </source>
</reference>
<keyword evidence="2" id="KW-1185">Reference proteome</keyword>
<sequence>MVQGLTKEGSGDVADNEFPSFATLMEFSLSTPVKVLCTGTAVTGVFVLSTTSCMQKVPLARNRVYLGRAKDLYTQEMSSYTHNIAWWISYSEWARENNRVFEDGDPDIAIIRLSRRVDFSERGGLALLPFEYNVPTHNLEVSLIGWTISTRFVGSQHLLAGIVETKSADICILHLKQPHLRIKLEQDKLFCSLPEPHLSSVDEGGPVFYNKRVLVGINYWGSHSKSRDKKNLHINILYYKDFVKHFIFSPN</sequence>
<proteinExistence type="predicted"/>
<organism evidence="1 2">
    <name type="scientific">Eretmocerus hayati</name>
    <dbReference type="NCBI Taxonomy" id="131215"/>
    <lineage>
        <taxon>Eukaryota</taxon>
        <taxon>Metazoa</taxon>
        <taxon>Ecdysozoa</taxon>
        <taxon>Arthropoda</taxon>
        <taxon>Hexapoda</taxon>
        <taxon>Insecta</taxon>
        <taxon>Pterygota</taxon>
        <taxon>Neoptera</taxon>
        <taxon>Endopterygota</taxon>
        <taxon>Hymenoptera</taxon>
        <taxon>Apocrita</taxon>
        <taxon>Proctotrupomorpha</taxon>
        <taxon>Chalcidoidea</taxon>
        <taxon>Aphelinidae</taxon>
        <taxon>Aphelininae</taxon>
        <taxon>Eretmocerus</taxon>
    </lineage>
</organism>
<dbReference type="EMBL" id="CM056743">
    <property type="protein sequence ID" value="KAJ8669002.1"/>
    <property type="molecule type" value="Genomic_DNA"/>
</dbReference>
<name>A0ACC2NCZ0_9HYME</name>
<gene>
    <name evidence="1" type="ORF">QAD02_000261</name>
</gene>